<protein>
    <submittedName>
        <fullName evidence="2">3492_t:CDS:1</fullName>
    </submittedName>
</protein>
<comment type="caution">
    <text evidence="2">The sequence shown here is derived from an EMBL/GenBank/DDBJ whole genome shotgun (WGS) entry which is preliminary data.</text>
</comment>
<organism evidence="2 3">
    <name type="scientific">Gigaspora margarita</name>
    <dbReference type="NCBI Taxonomy" id="4874"/>
    <lineage>
        <taxon>Eukaryota</taxon>
        <taxon>Fungi</taxon>
        <taxon>Fungi incertae sedis</taxon>
        <taxon>Mucoromycota</taxon>
        <taxon>Glomeromycotina</taxon>
        <taxon>Glomeromycetes</taxon>
        <taxon>Diversisporales</taxon>
        <taxon>Gigasporaceae</taxon>
        <taxon>Gigaspora</taxon>
    </lineage>
</organism>
<proteinExistence type="predicted"/>
<evidence type="ECO:0000313" key="2">
    <source>
        <dbReference type="EMBL" id="CAG8781802.1"/>
    </source>
</evidence>
<feature type="compositionally biased region" description="Basic and acidic residues" evidence="1">
    <location>
        <begin position="14"/>
        <end position="39"/>
    </location>
</feature>
<evidence type="ECO:0000313" key="3">
    <source>
        <dbReference type="Proteomes" id="UP000789901"/>
    </source>
</evidence>
<gene>
    <name evidence="2" type="ORF">GMARGA_LOCUS19834</name>
</gene>
<evidence type="ECO:0000256" key="1">
    <source>
        <dbReference type="SAM" id="MobiDB-lite"/>
    </source>
</evidence>
<sequence>MNKKKEIQTNPSDLSDHDEPDKPNKKFKSDSENYEEKPTKGIQTNPSDHKPSKKFKSDSVFYCTFKREHPENYKKEPTNIVFKKLILSFFPDAHNLVKYESKYSRFICYDPNPLDTTEEPLIQSLHRPAFLKNCKFNLCVQIHWNKNDPKNINSKLEDYVDCVFLFDDDKEFIKFDKSVTTIVKQDIIDLILSNQQNKDKRIVFDAISNSFILQDLANN</sequence>
<accession>A0ABN7VM78</accession>
<dbReference type="Proteomes" id="UP000789901">
    <property type="component" value="Unassembled WGS sequence"/>
</dbReference>
<reference evidence="2 3" key="1">
    <citation type="submission" date="2021-06" db="EMBL/GenBank/DDBJ databases">
        <authorList>
            <person name="Kallberg Y."/>
            <person name="Tangrot J."/>
            <person name="Rosling A."/>
        </authorList>
    </citation>
    <scope>NUCLEOTIDE SEQUENCE [LARGE SCALE GENOMIC DNA]</scope>
    <source>
        <strain evidence="2 3">120-4 pot B 10/14</strain>
    </source>
</reference>
<name>A0ABN7VM78_GIGMA</name>
<dbReference type="EMBL" id="CAJVQB010016865">
    <property type="protein sequence ID" value="CAG8781802.1"/>
    <property type="molecule type" value="Genomic_DNA"/>
</dbReference>
<keyword evidence="3" id="KW-1185">Reference proteome</keyword>
<feature type="region of interest" description="Disordered" evidence="1">
    <location>
        <begin position="1"/>
        <end position="54"/>
    </location>
</feature>